<sequence length="62" mass="7209">MIPSLFAWPMEDSLELNVFMKTISVVIMTKLTENRRGVSINNDSLVTISSLLFILFYQRQQK</sequence>
<protein>
    <submittedName>
        <fullName evidence="1">Uncharacterized protein</fullName>
    </submittedName>
</protein>
<proteinExistence type="predicted"/>
<dbReference type="AlphaFoldDB" id="A0A922HT07"/>
<accession>A0A922HT07</accession>
<name>A0A922HT07_DERFA</name>
<keyword evidence="2" id="KW-1185">Reference proteome</keyword>
<evidence type="ECO:0000313" key="2">
    <source>
        <dbReference type="Proteomes" id="UP000790347"/>
    </source>
</evidence>
<reference evidence="1" key="2">
    <citation type="journal article" date="2022" name="Res Sq">
        <title>Comparative Genomics Reveals Insights into the Divergent Evolution of Astigmatic Mites and Household Pest Adaptations.</title>
        <authorList>
            <person name="Xiong Q."/>
            <person name="Wan A.T.-Y."/>
            <person name="Liu X.-Y."/>
            <person name="Fung C.S.-H."/>
            <person name="Xiao X."/>
            <person name="Malainual N."/>
            <person name="Hou J."/>
            <person name="Wang L."/>
            <person name="Wang M."/>
            <person name="Yang K."/>
            <person name="Cui Y."/>
            <person name="Leung E."/>
            <person name="Nong W."/>
            <person name="Shin S.-K."/>
            <person name="Au S."/>
            <person name="Jeong K.Y."/>
            <person name="Chew F.T."/>
            <person name="Hui J."/>
            <person name="Leung T.F."/>
            <person name="Tungtrongchitr A."/>
            <person name="Zhong N."/>
            <person name="Liu Z."/>
            <person name="Tsui S."/>
        </authorList>
    </citation>
    <scope>NUCLEOTIDE SEQUENCE</scope>
    <source>
        <strain evidence="1">Derf</strain>
        <tissue evidence="1">Whole organism</tissue>
    </source>
</reference>
<dbReference type="Proteomes" id="UP000790347">
    <property type="component" value="Unassembled WGS sequence"/>
</dbReference>
<dbReference type="EMBL" id="ASGP02000005">
    <property type="protein sequence ID" value="KAH9506760.1"/>
    <property type="molecule type" value="Genomic_DNA"/>
</dbReference>
<organism evidence="1 2">
    <name type="scientific">Dermatophagoides farinae</name>
    <name type="common">American house dust mite</name>
    <dbReference type="NCBI Taxonomy" id="6954"/>
    <lineage>
        <taxon>Eukaryota</taxon>
        <taxon>Metazoa</taxon>
        <taxon>Ecdysozoa</taxon>
        <taxon>Arthropoda</taxon>
        <taxon>Chelicerata</taxon>
        <taxon>Arachnida</taxon>
        <taxon>Acari</taxon>
        <taxon>Acariformes</taxon>
        <taxon>Sarcoptiformes</taxon>
        <taxon>Astigmata</taxon>
        <taxon>Psoroptidia</taxon>
        <taxon>Analgoidea</taxon>
        <taxon>Pyroglyphidae</taxon>
        <taxon>Dermatophagoidinae</taxon>
        <taxon>Dermatophagoides</taxon>
    </lineage>
</organism>
<evidence type="ECO:0000313" key="1">
    <source>
        <dbReference type="EMBL" id="KAH9506760.1"/>
    </source>
</evidence>
<reference evidence="1" key="1">
    <citation type="submission" date="2013-05" db="EMBL/GenBank/DDBJ databases">
        <authorList>
            <person name="Yim A.K.Y."/>
            <person name="Chan T.F."/>
            <person name="Ji K.M."/>
            <person name="Liu X.Y."/>
            <person name="Zhou J.W."/>
            <person name="Li R.Q."/>
            <person name="Yang K.Y."/>
            <person name="Li J."/>
            <person name="Li M."/>
            <person name="Law P.T.W."/>
            <person name="Wu Y.L."/>
            <person name="Cai Z.L."/>
            <person name="Qin H."/>
            <person name="Bao Y."/>
            <person name="Leung R.K.K."/>
            <person name="Ng P.K.S."/>
            <person name="Zou J."/>
            <person name="Zhong X.J."/>
            <person name="Ran P.X."/>
            <person name="Zhong N.S."/>
            <person name="Liu Z.G."/>
            <person name="Tsui S.K.W."/>
        </authorList>
    </citation>
    <scope>NUCLEOTIDE SEQUENCE</scope>
    <source>
        <strain evidence="1">Derf</strain>
        <tissue evidence="1">Whole organism</tissue>
    </source>
</reference>
<gene>
    <name evidence="1" type="ORF">DERF_011477</name>
</gene>
<comment type="caution">
    <text evidence="1">The sequence shown here is derived from an EMBL/GenBank/DDBJ whole genome shotgun (WGS) entry which is preliminary data.</text>
</comment>